<evidence type="ECO:0000313" key="9">
    <source>
        <dbReference type="Proteomes" id="UP000779900"/>
    </source>
</evidence>
<dbReference type="GO" id="GO:0008270">
    <property type="term" value="F:zinc ion binding"/>
    <property type="evidence" value="ECO:0007669"/>
    <property type="project" value="UniProtKB-UniRule"/>
</dbReference>
<dbReference type="Pfam" id="PF02130">
    <property type="entry name" value="YbeY"/>
    <property type="match status" value="1"/>
</dbReference>
<dbReference type="Proteomes" id="UP000779900">
    <property type="component" value="Unassembled WGS sequence"/>
</dbReference>
<dbReference type="HAMAP" id="MF_00009">
    <property type="entry name" value="Endoribonucl_YbeY"/>
    <property type="match status" value="1"/>
</dbReference>
<evidence type="ECO:0000256" key="7">
    <source>
        <dbReference type="HAMAP-Rule" id="MF_00009"/>
    </source>
</evidence>
<feature type="binding site" evidence="7">
    <location>
        <position position="124"/>
    </location>
    <ligand>
        <name>Zn(2+)</name>
        <dbReference type="ChEBI" id="CHEBI:29105"/>
        <note>catalytic</note>
    </ligand>
</feature>
<protein>
    <recommendedName>
        <fullName evidence="7">Endoribonuclease YbeY</fullName>
        <ecNumber evidence="7">3.1.-.-</ecNumber>
    </recommendedName>
</protein>
<comment type="cofactor">
    <cofactor evidence="7">
        <name>Zn(2+)</name>
        <dbReference type="ChEBI" id="CHEBI:29105"/>
    </cofactor>
    <text evidence="7">Binds 1 zinc ion.</text>
</comment>
<reference evidence="8" key="1">
    <citation type="submission" date="2019-03" db="EMBL/GenBank/DDBJ databases">
        <title>Lake Tanganyika Metagenome-Assembled Genomes (MAGs).</title>
        <authorList>
            <person name="Tran P."/>
        </authorList>
    </citation>
    <scope>NUCLEOTIDE SEQUENCE</scope>
    <source>
        <strain evidence="8">K_DeepCast_150m_m2_040</strain>
    </source>
</reference>
<feature type="binding site" evidence="7">
    <location>
        <position position="114"/>
    </location>
    <ligand>
        <name>Zn(2+)</name>
        <dbReference type="ChEBI" id="CHEBI:29105"/>
        <note>catalytic</note>
    </ligand>
</feature>
<evidence type="ECO:0000256" key="1">
    <source>
        <dbReference type="ARBA" id="ARBA00010875"/>
    </source>
</evidence>
<keyword evidence="7" id="KW-0698">rRNA processing</keyword>
<comment type="subcellular location">
    <subcellularLocation>
        <location evidence="7">Cytoplasm</location>
    </subcellularLocation>
</comment>
<keyword evidence="7" id="KW-0963">Cytoplasm</keyword>
<comment type="caution">
    <text evidence="8">The sequence shown here is derived from an EMBL/GenBank/DDBJ whole genome shotgun (WGS) entry which is preliminary data.</text>
</comment>
<feature type="binding site" evidence="7">
    <location>
        <position position="118"/>
    </location>
    <ligand>
        <name>Zn(2+)</name>
        <dbReference type="ChEBI" id="CHEBI:29105"/>
        <note>catalytic</note>
    </ligand>
</feature>
<evidence type="ECO:0000256" key="4">
    <source>
        <dbReference type="ARBA" id="ARBA00022759"/>
    </source>
</evidence>
<keyword evidence="2 7" id="KW-0540">Nuclease</keyword>
<dbReference type="GO" id="GO:0005737">
    <property type="term" value="C:cytoplasm"/>
    <property type="evidence" value="ECO:0007669"/>
    <property type="project" value="UniProtKB-SubCell"/>
</dbReference>
<dbReference type="GO" id="GO:0006364">
    <property type="term" value="P:rRNA processing"/>
    <property type="evidence" value="ECO:0007669"/>
    <property type="project" value="UniProtKB-UniRule"/>
</dbReference>
<proteinExistence type="inferred from homology"/>
<dbReference type="PANTHER" id="PTHR46986:SF1">
    <property type="entry name" value="ENDORIBONUCLEASE YBEY, CHLOROPLASTIC"/>
    <property type="match status" value="1"/>
</dbReference>
<evidence type="ECO:0000313" key="8">
    <source>
        <dbReference type="EMBL" id="MBM3331891.1"/>
    </source>
</evidence>
<sequence length="138" mass="16006">MGFTALKPDIYGTQDERLRADVRLLCRLLAKDFKPNAAAVNVIFVTDRRIHTLNRQFLKRDRPTNVISFNCDEPQVPGEPHVLGEVYVSRDRARAQAHEYGVSYASEIRRLTLHGLLHLLGLTHRDMEPLYRHYLEKL</sequence>
<dbReference type="GO" id="GO:0004521">
    <property type="term" value="F:RNA endonuclease activity"/>
    <property type="evidence" value="ECO:0007669"/>
    <property type="project" value="UniProtKB-UniRule"/>
</dbReference>
<evidence type="ECO:0000256" key="6">
    <source>
        <dbReference type="ARBA" id="ARBA00022833"/>
    </source>
</evidence>
<dbReference type="AlphaFoldDB" id="A0A937XH05"/>
<keyword evidence="6 7" id="KW-0862">Zinc</keyword>
<dbReference type="InterPro" id="IPR023091">
    <property type="entry name" value="MetalPrtase_cat_dom_sf_prd"/>
</dbReference>
<evidence type="ECO:0000256" key="2">
    <source>
        <dbReference type="ARBA" id="ARBA00022722"/>
    </source>
</evidence>
<dbReference type="NCBIfam" id="TIGR00043">
    <property type="entry name" value="rRNA maturation RNase YbeY"/>
    <property type="match status" value="1"/>
</dbReference>
<name>A0A937XH05_UNCW3</name>
<comment type="function">
    <text evidence="7">Single strand-specific metallo-endoribonuclease involved in late-stage 70S ribosome quality control and in maturation of the 3' terminus of the 16S rRNA.</text>
</comment>
<dbReference type="InterPro" id="IPR002036">
    <property type="entry name" value="YbeY"/>
</dbReference>
<keyword evidence="7" id="KW-0690">Ribosome biogenesis</keyword>
<comment type="similarity">
    <text evidence="1 7">Belongs to the endoribonuclease YbeY family.</text>
</comment>
<dbReference type="GO" id="GO:0004222">
    <property type="term" value="F:metalloendopeptidase activity"/>
    <property type="evidence" value="ECO:0007669"/>
    <property type="project" value="InterPro"/>
</dbReference>
<dbReference type="EC" id="3.1.-.-" evidence="7"/>
<evidence type="ECO:0000256" key="5">
    <source>
        <dbReference type="ARBA" id="ARBA00022801"/>
    </source>
</evidence>
<keyword evidence="5 7" id="KW-0378">Hydrolase</keyword>
<dbReference type="PANTHER" id="PTHR46986">
    <property type="entry name" value="ENDORIBONUCLEASE YBEY, CHLOROPLASTIC"/>
    <property type="match status" value="1"/>
</dbReference>
<dbReference type="Gene3D" id="3.40.390.30">
    <property type="entry name" value="Metalloproteases ('zincins'), catalytic domain"/>
    <property type="match status" value="1"/>
</dbReference>
<dbReference type="SUPFAM" id="SSF55486">
    <property type="entry name" value="Metalloproteases ('zincins'), catalytic domain"/>
    <property type="match status" value="1"/>
</dbReference>
<gene>
    <name evidence="7 8" type="primary">ybeY</name>
    <name evidence="8" type="ORF">FJY68_08605</name>
</gene>
<organism evidence="8 9">
    <name type="scientific">candidate division WOR-3 bacterium</name>
    <dbReference type="NCBI Taxonomy" id="2052148"/>
    <lineage>
        <taxon>Bacteria</taxon>
        <taxon>Bacteria division WOR-3</taxon>
    </lineage>
</organism>
<keyword evidence="3 7" id="KW-0479">Metal-binding</keyword>
<keyword evidence="4 7" id="KW-0255">Endonuclease</keyword>
<dbReference type="EMBL" id="VGIR01000049">
    <property type="protein sequence ID" value="MBM3331891.1"/>
    <property type="molecule type" value="Genomic_DNA"/>
</dbReference>
<accession>A0A937XH05</accession>
<evidence type="ECO:0000256" key="3">
    <source>
        <dbReference type="ARBA" id="ARBA00022723"/>
    </source>
</evidence>